<feature type="transmembrane region" description="Helical" evidence="8">
    <location>
        <begin position="31"/>
        <end position="52"/>
    </location>
</feature>
<dbReference type="InterPro" id="IPR045275">
    <property type="entry name" value="MscS_archaea/bacteria_type"/>
</dbReference>
<dbReference type="Gene3D" id="3.30.70.100">
    <property type="match status" value="1"/>
</dbReference>
<feature type="domain" description="Mechanosensitive ion channel MscS" evidence="9">
    <location>
        <begin position="117"/>
        <end position="183"/>
    </location>
</feature>
<comment type="caution">
    <text evidence="11">The sequence shown here is derived from an EMBL/GenBank/DDBJ whole genome shotgun (WGS) entry which is preliminary data.</text>
</comment>
<evidence type="ECO:0000256" key="2">
    <source>
        <dbReference type="ARBA" id="ARBA00008017"/>
    </source>
</evidence>
<protein>
    <submittedName>
        <fullName evidence="11">Small-conductance mechanosensitive channel</fullName>
    </submittedName>
</protein>
<accession>A0A8T4GYV0</accession>
<gene>
    <name evidence="11" type="ORF">J2753_002091</name>
</gene>
<reference evidence="11" key="1">
    <citation type="submission" date="2021-03" db="EMBL/GenBank/DDBJ databases">
        <title>Genomic Encyclopedia of Type Strains, Phase IV (KMG-IV): sequencing the most valuable type-strain genomes for metagenomic binning, comparative biology and taxonomic classification.</title>
        <authorList>
            <person name="Goeker M."/>
        </authorList>
    </citation>
    <scope>NUCLEOTIDE SEQUENCE</scope>
    <source>
        <strain evidence="11">DSM 26232</strain>
    </source>
</reference>
<sequence length="350" mass="37879">MSLGPALPIQSVDGVIDRLTTLSPNWGSSPALSFLLLVVVGSVGYILSRYVVRLLGRSVAKRFRRQSVAQIVLRAIRATITLFFVLIGAGLVGLKLSNIVLSVTVFSAVVGIVLAPLVGSVINGLFLLADEPYEIGDMVELPDGTRGFIDDITIRYTKIFTLDNTFLVIPNDVIRQDKVTNLSAEDERTRLSVSVSISYESDIATARSLFESAAVTADGVIEGGPDIRIGSARYPARPTCYIDEYGDSAVILTLRYWVDRPYKLMTARSRVQTAIWERLQEKDVDVEMAYPHRHLVFDDTSGEARVATREGGEREAVESAALSDRSGAESSGEAGDGDGTDGGADADTDR</sequence>
<evidence type="ECO:0000256" key="8">
    <source>
        <dbReference type="SAM" id="Phobius"/>
    </source>
</evidence>
<dbReference type="EMBL" id="JAGGLC010000004">
    <property type="protein sequence ID" value="MBP1987590.1"/>
    <property type="molecule type" value="Genomic_DNA"/>
</dbReference>
<organism evidence="11 12">
    <name type="scientific">Halolamina salifodinae</name>
    <dbReference type="NCBI Taxonomy" id="1202767"/>
    <lineage>
        <taxon>Archaea</taxon>
        <taxon>Methanobacteriati</taxon>
        <taxon>Methanobacteriota</taxon>
        <taxon>Stenosarchaea group</taxon>
        <taxon>Halobacteria</taxon>
        <taxon>Halobacteriales</taxon>
        <taxon>Haloferacaceae</taxon>
    </lineage>
</organism>
<dbReference type="Pfam" id="PF21082">
    <property type="entry name" value="MS_channel_3rd"/>
    <property type="match status" value="1"/>
</dbReference>
<dbReference type="RefSeq" id="WP_379810342.1">
    <property type="nucleotide sequence ID" value="NZ_JAGGLC010000004.1"/>
</dbReference>
<dbReference type="SUPFAM" id="SSF50182">
    <property type="entry name" value="Sm-like ribonucleoproteins"/>
    <property type="match status" value="1"/>
</dbReference>
<feature type="compositionally biased region" description="Low complexity" evidence="7">
    <location>
        <begin position="323"/>
        <end position="333"/>
    </location>
</feature>
<dbReference type="InterPro" id="IPR023408">
    <property type="entry name" value="MscS_beta-dom_sf"/>
</dbReference>
<evidence type="ECO:0000313" key="11">
    <source>
        <dbReference type="EMBL" id="MBP1987590.1"/>
    </source>
</evidence>
<evidence type="ECO:0000256" key="1">
    <source>
        <dbReference type="ARBA" id="ARBA00004651"/>
    </source>
</evidence>
<dbReference type="PANTHER" id="PTHR30221">
    <property type="entry name" value="SMALL-CONDUCTANCE MECHANOSENSITIVE CHANNEL"/>
    <property type="match status" value="1"/>
</dbReference>
<keyword evidence="6 8" id="KW-0472">Membrane</keyword>
<feature type="transmembrane region" description="Helical" evidence="8">
    <location>
        <begin position="72"/>
        <end position="93"/>
    </location>
</feature>
<dbReference type="Proteomes" id="UP000823736">
    <property type="component" value="Unassembled WGS sequence"/>
</dbReference>
<dbReference type="InterPro" id="IPR049278">
    <property type="entry name" value="MS_channel_C"/>
</dbReference>
<dbReference type="GO" id="GO:0008381">
    <property type="term" value="F:mechanosensitive monoatomic ion channel activity"/>
    <property type="evidence" value="ECO:0007669"/>
    <property type="project" value="InterPro"/>
</dbReference>
<evidence type="ECO:0000256" key="6">
    <source>
        <dbReference type="ARBA" id="ARBA00023136"/>
    </source>
</evidence>
<evidence type="ECO:0000256" key="3">
    <source>
        <dbReference type="ARBA" id="ARBA00022475"/>
    </source>
</evidence>
<keyword evidence="12" id="KW-1185">Reference proteome</keyword>
<evidence type="ECO:0000259" key="9">
    <source>
        <dbReference type="Pfam" id="PF00924"/>
    </source>
</evidence>
<name>A0A8T4GYV0_9EURY</name>
<evidence type="ECO:0000256" key="4">
    <source>
        <dbReference type="ARBA" id="ARBA00022692"/>
    </source>
</evidence>
<comment type="subcellular location">
    <subcellularLocation>
        <location evidence="1">Cell membrane</location>
        <topology evidence="1">Multi-pass membrane protein</topology>
    </subcellularLocation>
</comment>
<feature type="region of interest" description="Disordered" evidence="7">
    <location>
        <begin position="304"/>
        <end position="350"/>
    </location>
</feature>
<evidence type="ECO:0000256" key="7">
    <source>
        <dbReference type="SAM" id="MobiDB-lite"/>
    </source>
</evidence>
<comment type="similarity">
    <text evidence="2">Belongs to the MscS (TC 1.A.23) family.</text>
</comment>
<proteinExistence type="inferred from homology"/>
<feature type="compositionally biased region" description="Acidic residues" evidence="7">
    <location>
        <begin position="335"/>
        <end position="350"/>
    </location>
</feature>
<keyword evidence="3" id="KW-1003">Cell membrane</keyword>
<dbReference type="AlphaFoldDB" id="A0A8T4GYV0"/>
<dbReference type="SUPFAM" id="SSF82689">
    <property type="entry name" value="Mechanosensitive channel protein MscS (YggB), C-terminal domain"/>
    <property type="match status" value="1"/>
</dbReference>
<feature type="compositionally biased region" description="Basic and acidic residues" evidence="7">
    <location>
        <begin position="306"/>
        <end position="317"/>
    </location>
</feature>
<evidence type="ECO:0000259" key="10">
    <source>
        <dbReference type="Pfam" id="PF21082"/>
    </source>
</evidence>
<dbReference type="PANTHER" id="PTHR30221:SF20">
    <property type="entry name" value="SMALL-CONDUCTANCE MECHANOSENSITIVE CHANNEL"/>
    <property type="match status" value="1"/>
</dbReference>
<evidence type="ECO:0000313" key="12">
    <source>
        <dbReference type="Proteomes" id="UP000823736"/>
    </source>
</evidence>
<dbReference type="Gene3D" id="2.30.30.60">
    <property type="match status" value="1"/>
</dbReference>
<dbReference type="Gene3D" id="1.10.287.1260">
    <property type="match status" value="1"/>
</dbReference>
<dbReference type="InterPro" id="IPR010920">
    <property type="entry name" value="LSM_dom_sf"/>
</dbReference>
<feature type="domain" description="Mechanosensitive ion channel MscS C-terminal" evidence="10">
    <location>
        <begin position="237"/>
        <end position="285"/>
    </location>
</feature>
<feature type="transmembrane region" description="Helical" evidence="8">
    <location>
        <begin position="99"/>
        <end position="128"/>
    </location>
</feature>
<dbReference type="Pfam" id="PF00924">
    <property type="entry name" value="MS_channel_2nd"/>
    <property type="match status" value="1"/>
</dbReference>
<dbReference type="GO" id="GO:0005886">
    <property type="term" value="C:plasma membrane"/>
    <property type="evidence" value="ECO:0007669"/>
    <property type="project" value="UniProtKB-SubCell"/>
</dbReference>
<keyword evidence="4 8" id="KW-0812">Transmembrane</keyword>
<evidence type="ECO:0000256" key="5">
    <source>
        <dbReference type="ARBA" id="ARBA00022989"/>
    </source>
</evidence>
<keyword evidence="5 8" id="KW-1133">Transmembrane helix</keyword>
<dbReference type="InterPro" id="IPR006685">
    <property type="entry name" value="MscS_channel_2nd"/>
</dbReference>
<dbReference type="InterPro" id="IPR011066">
    <property type="entry name" value="MscS_channel_C_sf"/>
</dbReference>